<comment type="caution">
    <text evidence="2">The sequence shown here is derived from an EMBL/GenBank/DDBJ whole genome shotgun (WGS) entry which is preliminary data.</text>
</comment>
<accession>A0A5C8NPR4</accession>
<dbReference type="CDD" id="cd18870">
    <property type="entry name" value="NUDIX_AcylCoAdiphos_Nudt19"/>
    <property type="match status" value="1"/>
</dbReference>
<keyword evidence="2" id="KW-0378">Hydrolase</keyword>
<dbReference type="InterPro" id="IPR036866">
    <property type="entry name" value="RibonucZ/Hydroxyglut_hydro"/>
</dbReference>
<dbReference type="Pfam" id="PF00753">
    <property type="entry name" value="Lactamase_B"/>
    <property type="match status" value="1"/>
</dbReference>
<gene>
    <name evidence="2" type="ORF">FHP08_15850</name>
</gene>
<proteinExistence type="predicted"/>
<dbReference type="InterPro" id="IPR036388">
    <property type="entry name" value="WH-like_DNA-bd_sf"/>
</dbReference>
<name>A0A5C8NPR4_9BURK</name>
<feature type="domain" description="Nudix hydrolase" evidence="1">
    <location>
        <begin position="21"/>
        <end position="177"/>
    </location>
</feature>
<protein>
    <submittedName>
        <fullName evidence="2">MBL fold metallo-hydrolase</fullName>
    </submittedName>
</protein>
<dbReference type="OrthoDB" id="9788263at2"/>
<dbReference type="Pfam" id="PF00293">
    <property type="entry name" value="NUDIX"/>
    <property type="match status" value="1"/>
</dbReference>
<sequence>MTPESRVRREKFLRDWRDPVATRPAATILLMRDGPQGPEVLMTRRSAKASFAPGAFVFPGGVVDPLDGSPAARAVIASRIDQSPDLLDFATAAVREAFEELGVLLARPARTGVDLAEVAARMSRHDDGGFYDRVAAEGLALAIDEVYWLSRWVTDRDMPKRFDTQFFVARMPEGQHPVADEGEQFEPTWVLPRNALERHERGGFDMIFPTIRTLRALTRYESVEALLRHCEENPGNWLSCPRAGLLRGDVTRFSEDELPFGELELVSPDGQIVHALDWQHERAVPLLRHVQRLTAPNPGRMTGPGTNTYIIGEPGDYLVIDPGPDEPAHIERIAAIVGGGLKAIVCTHAHPDHAPGAAPLKALTGAPILGRPTGPDFDPQWAFVPERTLEDGECLRVGDSTLRVLHTPGHVSNHICLLLEEDGLLFSGDHILSGSTTVITPPDGDMRDYVAQLHRLATEPFDFILPAHGHVISRGRREVARLIAHRMGREAKVIDALSAAGKPVTVDELVMTAYDDVDPVIRPVAKRSLSAHLLKLRDDGLAELEGEHWQLIG</sequence>
<dbReference type="InterPro" id="IPR001279">
    <property type="entry name" value="Metallo-B-lactamas"/>
</dbReference>
<dbReference type="InterPro" id="IPR050662">
    <property type="entry name" value="Sec-metab_biosynth-thioest"/>
</dbReference>
<dbReference type="Pfam" id="PF17778">
    <property type="entry name" value="WHD_BLACT"/>
    <property type="match status" value="1"/>
</dbReference>
<dbReference type="PANTHER" id="PTHR23131">
    <property type="entry name" value="ENDORIBONUCLEASE LACTB2"/>
    <property type="match status" value="1"/>
</dbReference>
<dbReference type="RefSeq" id="WP_147705468.1">
    <property type="nucleotide sequence ID" value="NZ_VDUY01000007.1"/>
</dbReference>
<reference evidence="2 3" key="1">
    <citation type="submission" date="2019-06" db="EMBL/GenBank/DDBJ databases">
        <title>Quisquiliibacterium sp. nov., isolated from a maize field.</title>
        <authorList>
            <person name="Lin S.-Y."/>
            <person name="Tsai C.-F."/>
            <person name="Young C.-C."/>
        </authorList>
    </citation>
    <scope>NUCLEOTIDE SEQUENCE [LARGE SCALE GENOMIC DNA]</scope>
    <source>
        <strain evidence="2 3">CC-CFT501</strain>
    </source>
</reference>
<dbReference type="InterPro" id="IPR041516">
    <property type="entry name" value="LACTB2_WH"/>
</dbReference>
<dbReference type="SUPFAM" id="SSF56281">
    <property type="entry name" value="Metallo-hydrolase/oxidoreductase"/>
    <property type="match status" value="1"/>
</dbReference>
<evidence type="ECO:0000313" key="3">
    <source>
        <dbReference type="Proteomes" id="UP000321548"/>
    </source>
</evidence>
<dbReference type="Gene3D" id="3.90.79.10">
    <property type="entry name" value="Nucleoside Triphosphate Pyrophosphohydrolase"/>
    <property type="match status" value="1"/>
</dbReference>
<dbReference type="EMBL" id="VDUY01000007">
    <property type="protein sequence ID" value="TXL63774.1"/>
    <property type="molecule type" value="Genomic_DNA"/>
</dbReference>
<dbReference type="Gene3D" id="3.60.15.10">
    <property type="entry name" value="Ribonuclease Z/Hydroxyacylglutathione hydrolase-like"/>
    <property type="match status" value="1"/>
</dbReference>
<evidence type="ECO:0000259" key="1">
    <source>
        <dbReference type="PROSITE" id="PS51462"/>
    </source>
</evidence>
<organism evidence="2 3">
    <name type="scientific">Zeimonas arvi</name>
    <dbReference type="NCBI Taxonomy" id="2498847"/>
    <lineage>
        <taxon>Bacteria</taxon>
        <taxon>Pseudomonadati</taxon>
        <taxon>Pseudomonadota</taxon>
        <taxon>Betaproteobacteria</taxon>
        <taxon>Burkholderiales</taxon>
        <taxon>Burkholderiaceae</taxon>
        <taxon>Zeimonas</taxon>
    </lineage>
</organism>
<dbReference type="PROSITE" id="PS51462">
    <property type="entry name" value="NUDIX"/>
    <property type="match status" value="1"/>
</dbReference>
<dbReference type="Gene3D" id="1.10.10.10">
    <property type="entry name" value="Winged helix-like DNA-binding domain superfamily/Winged helix DNA-binding domain"/>
    <property type="match status" value="1"/>
</dbReference>
<dbReference type="CDD" id="cd16278">
    <property type="entry name" value="metallo-hydrolase-like_MBL-fold"/>
    <property type="match status" value="1"/>
</dbReference>
<dbReference type="AlphaFoldDB" id="A0A5C8NPR4"/>
<dbReference type="SMART" id="SM00849">
    <property type="entry name" value="Lactamase_B"/>
    <property type="match status" value="1"/>
</dbReference>
<dbReference type="PANTHER" id="PTHR23131:SF0">
    <property type="entry name" value="ENDORIBONUCLEASE LACTB2"/>
    <property type="match status" value="1"/>
</dbReference>
<dbReference type="Proteomes" id="UP000321548">
    <property type="component" value="Unassembled WGS sequence"/>
</dbReference>
<keyword evidence="3" id="KW-1185">Reference proteome</keyword>
<evidence type="ECO:0000313" key="2">
    <source>
        <dbReference type="EMBL" id="TXL63774.1"/>
    </source>
</evidence>
<dbReference type="SUPFAM" id="SSF55811">
    <property type="entry name" value="Nudix"/>
    <property type="match status" value="1"/>
</dbReference>
<dbReference type="GO" id="GO:0016787">
    <property type="term" value="F:hydrolase activity"/>
    <property type="evidence" value="ECO:0007669"/>
    <property type="project" value="UniProtKB-KW"/>
</dbReference>
<dbReference type="InterPro" id="IPR015797">
    <property type="entry name" value="NUDIX_hydrolase-like_dom_sf"/>
</dbReference>
<dbReference type="InterPro" id="IPR000086">
    <property type="entry name" value="NUDIX_hydrolase_dom"/>
</dbReference>